<dbReference type="InterPro" id="IPR058514">
    <property type="entry name" value="DUF8201"/>
</dbReference>
<feature type="transmembrane region" description="Helical" evidence="1">
    <location>
        <begin position="200"/>
        <end position="219"/>
    </location>
</feature>
<dbReference type="EMBL" id="BMFQ01000002">
    <property type="protein sequence ID" value="GGG45898.1"/>
    <property type="molecule type" value="Genomic_DNA"/>
</dbReference>
<keyword evidence="1" id="KW-0472">Membrane</keyword>
<feature type="transmembrane region" description="Helical" evidence="1">
    <location>
        <begin position="170"/>
        <end position="188"/>
    </location>
</feature>
<feature type="transmembrane region" description="Helical" evidence="1">
    <location>
        <begin position="446"/>
        <end position="466"/>
    </location>
</feature>
<keyword evidence="4" id="KW-1185">Reference proteome</keyword>
<feature type="transmembrane region" description="Helical" evidence="1">
    <location>
        <begin position="291"/>
        <end position="311"/>
    </location>
</feature>
<feature type="transmembrane region" description="Helical" evidence="1">
    <location>
        <begin position="400"/>
        <end position="418"/>
    </location>
</feature>
<dbReference type="NCBIfam" id="NF047510">
    <property type="entry name" value="LIC_10190_fam"/>
    <property type="match status" value="1"/>
</dbReference>
<dbReference type="Proteomes" id="UP000625976">
    <property type="component" value="Unassembled WGS sequence"/>
</dbReference>
<feature type="transmembrane region" description="Helical" evidence="1">
    <location>
        <begin position="226"/>
        <end position="245"/>
    </location>
</feature>
<gene>
    <name evidence="3" type="ORF">GCM10010976_16820</name>
</gene>
<proteinExistence type="predicted"/>
<organism evidence="3 4">
    <name type="scientific">Bizionia arctica</name>
    <dbReference type="NCBI Taxonomy" id="1495645"/>
    <lineage>
        <taxon>Bacteria</taxon>
        <taxon>Pseudomonadati</taxon>
        <taxon>Bacteroidota</taxon>
        <taxon>Flavobacteriia</taxon>
        <taxon>Flavobacteriales</taxon>
        <taxon>Flavobacteriaceae</taxon>
        <taxon>Bizionia</taxon>
    </lineage>
</organism>
<evidence type="ECO:0000313" key="3">
    <source>
        <dbReference type="EMBL" id="GGG45898.1"/>
    </source>
</evidence>
<dbReference type="InterPro" id="IPR058065">
    <property type="entry name" value="LIC_10190-like"/>
</dbReference>
<feature type="transmembrane region" description="Helical" evidence="1">
    <location>
        <begin position="367"/>
        <end position="391"/>
    </location>
</feature>
<feature type="transmembrane region" description="Helical" evidence="1">
    <location>
        <begin position="61"/>
        <end position="79"/>
    </location>
</feature>
<feature type="transmembrane region" description="Helical" evidence="1">
    <location>
        <begin position="424"/>
        <end position="441"/>
    </location>
</feature>
<evidence type="ECO:0000313" key="4">
    <source>
        <dbReference type="Proteomes" id="UP000625976"/>
    </source>
</evidence>
<protein>
    <recommendedName>
        <fullName evidence="2">DUF8201 domain-containing protein</fullName>
    </recommendedName>
</protein>
<feature type="transmembrane region" description="Helical" evidence="1">
    <location>
        <begin position="125"/>
        <end position="149"/>
    </location>
</feature>
<keyword evidence="1" id="KW-0812">Transmembrane</keyword>
<reference evidence="3" key="1">
    <citation type="journal article" date="2014" name="Int. J. Syst. Evol. Microbiol.">
        <title>Complete genome sequence of Corynebacterium casei LMG S-19264T (=DSM 44701T), isolated from a smear-ripened cheese.</title>
        <authorList>
            <consortium name="US DOE Joint Genome Institute (JGI-PGF)"/>
            <person name="Walter F."/>
            <person name="Albersmeier A."/>
            <person name="Kalinowski J."/>
            <person name="Ruckert C."/>
        </authorList>
    </citation>
    <scope>NUCLEOTIDE SEQUENCE</scope>
    <source>
        <strain evidence="3">CGMCC 1.12751</strain>
    </source>
</reference>
<name>A0A917GHT8_9FLAO</name>
<keyword evidence="1" id="KW-1133">Transmembrane helix</keyword>
<sequence>MLFILLSWVYILAITLVAGVSLDRLLKLKDYNPILVLFHGFLAVTLVSGFWAVFFPINWRFHVFIVIITIILSFINNSLTVKYATLFKEEVCKLSTFFKIVFLLILVLILAQSASPPFLMDNESYYIQTIAWLNEFGLVKGLINLHLFLGQTSGWHLLQSAFNFSFLREGLNNLNGLTLLLGNFYALIKLNDYFKNKNNPLDLVVGLFPIFNVFLFQFISAPSPDLAVYVISLLVFYGFLMNYHACSRNGIVSLVMLVSFLFLIKATTIIFVLFPLIIYIKHYKHVKQYTFKISLIVVFTLALILIKNILITGNPIYPFAGIEGLKTDWSLPSPIEKYFYNYAKAYGYGVTPEFYSNTSYLSLIKSWVLQIGMDGLLNKAILFILILFLVFIKRFKTNKAILFIYGISLLQLIILFVTSPQFRFYVPFVIILSLFLIAEVIKSEKVIKSLLAVSILAILIPLFFAIPKVQTNRFETGYMIEPHGNSQFETDYQTIEVGNTQINYPTNIDFFWGTGNTKLPALNKQQLDYFKTYFKVIPQQRTENLKDGFYFKSLD</sequence>
<feature type="domain" description="DUF8201" evidence="2">
    <location>
        <begin position="1"/>
        <end position="430"/>
    </location>
</feature>
<evidence type="ECO:0000256" key="1">
    <source>
        <dbReference type="SAM" id="Phobius"/>
    </source>
</evidence>
<dbReference type="RefSeq" id="WP_188463793.1">
    <property type="nucleotide sequence ID" value="NZ_BMFQ01000002.1"/>
</dbReference>
<feature type="transmembrane region" description="Helical" evidence="1">
    <location>
        <begin position="251"/>
        <end position="279"/>
    </location>
</feature>
<comment type="caution">
    <text evidence="3">The sequence shown here is derived from an EMBL/GenBank/DDBJ whole genome shotgun (WGS) entry which is preliminary data.</text>
</comment>
<feature type="transmembrane region" description="Helical" evidence="1">
    <location>
        <begin position="91"/>
        <end position="113"/>
    </location>
</feature>
<reference evidence="3" key="2">
    <citation type="submission" date="2020-09" db="EMBL/GenBank/DDBJ databases">
        <authorList>
            <person name="Sun Q."/>
            <person name="Zhou Y."/>
        </authorList>
    </citation>
    <scope>NUCLEOTIDE SEQUENCE</scope>
    <source>
        <strain evidence="3">CGMCC 1.12751</strain>
    </source>
</reference>
<dbReference type="AlphaFoldDB" id="A0A917GHT8"/>
<accession>A0A917GHT8</accession>
<dbReference type="Pfam" id="PF26626">
    <property type="entry name" value="DUF8201"/>
    <property type="match status" value="1"/>
</dbReference>
<feature type="transmembrane region" description="Helical" evidence="1">
    <location>
        <begin position="6"/>
        <end position="22"/>
    </location>
</feature>
<feature type="transmembrane region" description="Helical" evidence="1">
    <location>
        <begin position="34"/>
        <end position="55"/>
    </location>
</feature>
<evidence type="ECO:0000259" key="2">
    <source>
        <dbReference type="Pfam" id="PF26626"/>
    </source>
</evidence>